<evidence type="ECO:0000313" key="2">
    <source>
        <dbReference type="Proteomes" id="UP000054007"/>
    </source>
</evidence>
<gene>
    <name evidence="1" type="ORF">CYLTODRAFT_378308</name>
</gene>
<accession>A0A0D7B6I5</accession>
<reference evidence="1 2" key="1">
    <citation type="journal article" date="2015" name="Fungal Genet. Biol.">
        <title>Evolution of novel wood decay mechanisms in Agaricales revealed by the genome sequences of Fistulina hepatica and Cylindrobasidium torrendii.</title>
        <authorList>
            <person name="Floudas D."/>
            <person name="Held B.W."/>
            <person name="Riley R."/>
            <person name="Nagy L.G."/>
            <person name="Koehler G."/>
            <person name="Ransdell A.S."/>
            <person name="Younus H."/>
            <person name="Chow J."/>
            <person name="Chiniquy J."/>
            <person name="Lipzen A."/>
            <person name="Tritt A."/>
            <person name="Sun H."/>
            <person name="Haridas S."/>
            <person name="LaButti K."/>
            <person name="Ohm R.A."/>
            <person name="Kues U."/>
            <person name="Blanchette R.A."/>
            <person name="Grigoriev I.V."/>
            <person name="Minto R.E."/>
            <person name="Hibbett D.S."/>
        </authorList>
    </citation>
    <scope>NUCLEOTIDE SEQUENCE [LARGE SCALE GENOMIC DNA]</scope>
    <source>
        <strain evidence="1 2">FP15055 ss-10</strain>
    </source>
</reference>
<protein>
    <submittedName>
        <fullName evidence="1">Uncharacterized protein</fullName>
    </submittedName>
</protein>
<evidence type="ECO:0000313" key="1">
    <source>
        <dbReference type="EMBL" id="KIY66122.1"/>
    </source>
</evidence>
<dbReference type="AlphaFoldDB" id="A0A0D7B6I5"/>
<sequence>MGQRHQAFVIAKVVPHDGTRAYYRCIVAWHHQWCYGTLPLKATARFIELLKHPNHAAIVRHEIAAIHGKYGRYGQKPAIPHMPCGFTAWLLAQAWEYDLELNSPTEEPYITGTSFRNSLLPAGMGSHGGGNSEGITVIDVTDPMDPAYCFVHGDRLDATGYVRLYYQEGSDEDIAESVDSSIAKLGGVRVLPFQALAEAWPREYKSETTDETMAEVNEDTSQVTNGIPSLASLSIDAAISSNNSTGLQDLFWIPDKAALIAERLRAAPSVPDSAIDTLMMLLHHGMQESNPRVDLSVYSLTPKQTIACVTKIKPSAIASLTVPKSFTVDGVRKLLTIRPAIRRLDLLQTSITKADLAKLLHEEPQIFYHVESLVHELSLLPGPDDTYASEFVPAFSLFHLTHCNSVGGGGFPSASLPLLYPPQVVQALTDYISLFAQENFDRELSLAAKDMVPHVLMGAATREEGVPWSKRYVNAHPKTTSAGLDGAGWVCVLSFPAFGDDNHWYFGFVKMNPKAVVEQDPEKVKTKTRLVEESKNLYAAAAEMEEGEEKEEVLNKANDASYTARGMNSTEMVVVNGDEHLVCGLNEWLAIMKEEGRPVPSDAAVEKLNGIIEEMLQERPYMRIMTLNEIPSMAAYARLYGAINRQTTW</sequence>
<proteinExistence type="predicted"/>
<dbReference type="EMBL" id="KN880565">
    <property type="protein sequence ID" value="KIY66122.1"/>
    <property type="molecule type" value="Genomic_DNA"/>
</dbReference>
<organism evidence="1 2">
    <name type="scientific">Cylindrobasidium torrendii FP15055 ss-10</name>
    <dbReference type="NCBI Taxonomy" id="1314674"/>
    <lineage>
        <taxon>Eukaryota</taxon>
        <taxon>Fungi</taxon>
        <taxon>Dikarya</taxon>
        <taxon>Basidiomycota</taxon>
        <taxon>Agaricomycotina</taxon>
        <taxon>Agaricomycetes</taxon>
        <taxon>Agaricomycetidae</taxon>
        <taxon>Agaricales</taxon>
        <taxon>Marasmiineae</taxon>
        <taxon>Physalacriaceae</taxon>
        <taxon>Cylindrobasidium</taxon>
    </lineage>
</organism>
<dbReference type="OrthoDB" id="3515175at2759"/>
<dbReference type="STRING" id="1314674.A0A0D7B6I5"/>
<dbReference type="Proteomes" id="UP000054007">
    <property type="component" value="Unassembled WGS sequence"/>
</dbReference>
<name>A0A0D7B6I5_9AGAR</name>
<keyword evidence="2" id="KW-1185">Reference proteome</keyword>